<proteinExistence type="inferred from homology"/>
<evidence type="ECO:0000256" key="4">
    <source>
        <dbReference type="ARBA" id="ARBA00022490"/>
    </source>
</evidence>
<keyword evidence="6 10" id="KW-0143">Chaperone</keyword>
<dbReference type="PRINTS" id="PR00773">
    <property type="entry name" value="GRPEPROTEIN"/>
</dbReference>
<evidence type="ECO:0000256" key="1">
    <source>
        <dbReference type="ARBA" id="ARBA00004496"/>
    </source>
</evidence>
<protein>
    <recommendedName>
        <fullName evidence="8 10">Protein GrpE</fullName>
    </recommendedName>
    <alternativeName>
        <fullName evidence="9 10">HSP-70 cofactor</fullName>
    </alternativeName>
</protein>
<dbReference type="HAMAP" id="MF_01151">
    <property type="entry name" value="GrpE"/>
    <property type="match status" value="1"/>
</dbReference>
<sequence length="181" mass="20175">MTMADKHSDKKENIKEDQEAVTEKDEDTAVEDDEVVTLKKQLDEAQNDYLRAQAEIQNMQKSNQKEQSNLVKFGAQGLAKDIIPAMDDLKRALEVEVDDESGQQLKSGIEMVYKHLKKALTDNNINEIDDANVEFNPELHQAVQTVAASDEHPSGTVVQVLQTGYELAGRVIRPAMVVVAQ</sequence>
<dbReference type="PANTHER" id="PTHR21237:SF23">
    <property type="entry name" value="GRPE PROTEIN HOMOLOG, MITOCHONDRIAL"/>
    <property type="match status" value="1"/>
</dbReference>
<evidence type="ECO:0000313" key="14">
    <source>
        <dbReference type="EMBL" id="KRN78930.1"/>
    </source>
</evidence>
<reference evidence="14 15" key="1">
    <citation type="journal article" date="2015" name="Genome Announc.">
        <title>Expanding the biotechnology potential of lactobacilli through comparative genomics of 213 strains and associated genera.</title>
        <authorList>
            <person name="Sun Z."/>
            <person name="Harris H.M."/>
            <person name="McCann A."/>
            <person name="Guo C."/>
            <person name="Argimon S."/>
            <person name="Zhang W."/>
            <person name="Yang X."/>
            <person name="Jeffery I.B."/>
            <person name="Cooney J.C."/>
            <person name="Kagawa T.F."/>
            <person name="Liu W."/>
            <person name="Song Y."/>
            <person name="Salvetti E."/>
            <person name="Wrobel A."/>
            <person name="Rasinkangas P."/>
            <person name="Parkhill J."/>
            <person name="Rea M.C."/>
            <person name="O'Sullivan O."/>
            <person name="Ritari J."/>
            <person name="Douillard F.P."/>
            <person name="Paul Ross R."/>
            <person name="Yang R."/>
            <person name="Briner A.E."/>
            <person name="Felis G.E."/>
            <person name="de Vos W.M."/>
            <person name="Barrangou R."/>
            <person name="Klaenhammer T.R."/>
            <person name="Caufield P.W."/>
            <person name="Cui Y."/>
            <person name="Zhang H."/>
            <person name="O'Toole P.W."/>
        </authorList>
    </citation>
    <scope>NUCLEOTIDE SEQUENCE [LARGE SCALE GENOMIC DNA]</scope>
    <source>
        <strain evidence="14 15">DSM 20690</strain>
    </source>
</reference>
<keyword evidence="4 10" id="KW-0963">Cytoplasm</keyword>
<dbReference type="GO" id="GO:0000774">
    <property type="term" value="F:adenyl-nucleotide exchange factor activity"/>
    <property type="evidence" value="ECO:0007669"/>
    <property type="project" value="InterPro"/>
</dbReference>
<evidence type="ECO:0000256" key="9">
    <source>
        <dbReference type="ARBA" id="ARBA00076414"/>
    </source>
</evidence>
<evidence type="ECO:0000256" key="3">
    <source>
        <dbReference type="ARBA" id="ARBA00011738"/>
    </source>
</evidence>
<evidence type="ECO:0000256" key="7">
    <source>
        <dbReference type="ARBA" id="ARBA00053401"/>
    </source>
</evidence>
<evidence type="ECO:0000256" key="10">
    <source>
        <dbReference type="HAMAP-Rule" id="MF_01151"/>
    </source>
</evidence>
<evidence type="ECO:0000256" key="2">
    <source>
        <dbReference type="ARBA" id="ARBA00009054"/>
    </source>
</evidence>
<comment type="similarity">
    <text evidence="2 10 12">Belongs to the GrpE family.</text>
</comment>
<dbReference type="SUPFAM" id="SSF58014">
    <property type="entry name" value="Coiled-coil domain of nucleotide exchange factor GrpE"/>
    <property type="match status" value="1"/>
</dbReference>
<name>A0A0R2JP79_9LACO</name>
<dbReference type="PROSITE" id="PS01071">
    <property type="entry name" value="GRPE"/>
    <property type="match status" value="1"/>
</dbReference>
<evidence type="ECO:0000256" key="11">
    <source>
        <dbReference type="RuleBase" id="RU000639"/>
    </source>
</evidence>
<dbReference type="InterPro" id="IPR000740">
    <property type="entry name" value="GrpE"/>
</dbReference>
<comment type="function">
    <text evidence="7 10 11">Participates actively in the response to hyperosmotic and heat shock by preventing the aggregation of stress-denatured proteins, in association with DnaK and GrpE. It is the nucleotide exchange factor for DnaK and may function as a thermosensor. Unfolded proteins bind initially to DnaJ; upon interaction with the DnaJ-bound protein, DnaK hydrolyzes its bound ATP, resulting in the formation of a stable complex. GrpE releases ADP from DnaK; ATP binding to DnaK triggers the release of the substrate protein, thus completing the reaction cycle. Several rounds of ATP-dependent interactions between DnaJ, DnaK and GrpE are required for fully efficient folding.</text>
</comment>
<dbReference type="Gene3D" id="2.30.22.10">
    <property type="entry name" value="Head domain of nucleotide exchange factor GrpE"/>
    <property type="match status" value="1"/>
</dbReference>
<dbReference type="GO" id="GO:0051087">
    <property type="term" value="F:protein-folding chaperone binding"/>
    <property type="evidence" value="ECO:0007669"/>
    <property type="project" value="InterPro"/>
</dbReference>
<dbReference type="GO" id="GO:0042803">
    <property type="term" value="F:protein homodimerization activity"/>
    <property type="evidence" value="ECO:0007669"/>
    <property type="project" value="InterPro"/>
</dbReference>
<dbReference type="NCBIfam" id="NF010738">
    <property type="entry name" value="PRK14140.1"/>
    <property type="match status" value="1"/>
</dbReference>
<comment type="subcellular location">
    <subcellularLocation>
        <location evidence="1 10">Cytoplasm</location>
    </subcellularLocation>
</comment>
<dbReference type="SUPFAM" id="SSF51064">
    <property type="entry name" value="Head domain of nucleotide exchange factor GrpE"/>
    <property type="match status" value="1"/>
</dbReference>
<dbReference type="Proteomes" id="UP000051565">
    <property type="component" value="Unassembled WGS sequence"/>
</dbReference>
<dbReference type="PANTHER" id="PTHR21237">
    <property type="entry name" value="GRPE PROTEIN"/>
    <property type="match status" value="1"/>
</dbReference>
<keyword evidence="15" id="KW-1185">Reference proteome</keyword>
<keyword evidence="5 10" id="KW-0346">Stress response</keyword>
<accession>A0A0R2JP79</accession>
<dbReference type="EMBL" id="JQBT01000032">
    <property type="protein sequence ID" value="KRN78930.1"/>
    <property type="molecule type" value="Genomic_DNA"/>
</dbReference>
<dbReference type="PATRIC" id="fig|1122148.6.peg.353"/>
<evidence type="ECO:0000256" key="12">
    <source>
        <dbReference type="RuleBase" id="RU004478"/>
    </source>
</evidence>
<comment type="caution">
    <text evidence="14">The sequence shown here is derived from an EMBL/GenBank/DDBJ whole genome shotgun (WGS) entry which is preliminary data.</text>
</comment>
<dbReference type="NCBIfam" id="NF010759">
    <property type="entry name" value="PRK14162.1"/>
    <property type="match status" value="1"/>
</dbReference>
<comment type="subunit">
    <text evidence="3 10">Homodimer.</text>
</comment>
<evidence type="ECO:0000256" key="6">
    <source>
        <dbReference type="ARBA" id="ARBA00023186"/>
    </source>
</evidence>
<dbReference type="Gene3D" id="3.90.20.20">
    <property type="match status" value="1"/>
</dbReference>
<evidence type="ECO:0000256" key="5">
    <source>
        <dbReference type="ARBA" id="ARBA00023016"/>
    </source>
</evidence>
<dbReference type="Pfam" id="PF01025">
    <property type="entry name" value="GrpE"/>
    <property type="match status" value="1"/>
</dbReference>
<feature type="region of interest" description="Disordered" evidence="13">
    <location>
        <begin position="1"/>
        <end position="32"/>
    </location>
</feature>
<evidence type="ECO:0000256" key="8">
    <source>
        <dbReference type="ARBA" id="ARBA00072274"/>
    </source>
</evidence>
<dbReference type="GO" id="GO:0006457">
    <property type="term" value="P:protein folding"/>
    <property type="evidence" value="ECO:0007669"/>
    <property type="project" value="InterPro"/>
</dbReference>
<organism evidence="14 15">
    <name type="scientific">Fructilactobacillus lindneri DSM 20690 = JCM 11027</name>
    <dbReference type="NCBI Taxonomy" id="1122148"/>
    <lineage>
        <taxon>Bacteria</taxon>
        <taxon>Bacillati</taxon>
        <taxon>Bacillota</taxon>
        <taxon>Bacilli</taxon>
        <taxon>Lactobacillales</taxon>
        <taxon>Lactobacillaceae</taxon>
        <taxon>Fructilactobacillus</taxon>
    </lineage>
</organism>
<dbReference type="GO" id="GO:0005737">
    <property type="term" value="C:cytoplasm"/>
    <property type="evidence" value="ECO:0007669"/>
    <property type="project" value="UniProtKB-SubCell"/>
</dbReference>
<evidence type="ECO:0000256" key="13">
    <source>
        <dbReference type="SAM" id="MobiDB-lite"/>
    </source>
</evidence>
<feature type="compositionally biased region" description="Basic and acidic residues" evidence="13">
    <location>
        <begin position="1"/>
        <end position="23"/>
    </location>
</feature>
<dbReference type="GO" id="GO:0051082">
    <property type="term" value="F:unfolded protein binding"/>
    <property type="evidence" value="ECO:0007669"/>
    <property type="project" value="TreeGrafter"/>
</dbReference>
<dbReference type="InterPro" id="IPR013805">
    <property type="entry name" value="GrpE_CC"/>
</dbReference>
<dbReference type="CDD" id="cd00446">
    <property type="entry name" value="GrpE"/>
    <property type="match status" value="1"/>
</dbReference>
<dbReference type="InterPro" id="IPR009012">
    <property type="entry name" value="GrpE_head"/>
</dbReference>
<dbReference type="AlphaFoldDB" id="A0A0R2JP79"/>
<evidence type="ECO:0000313" key="15">
    <source>
        <dbReference type="Proteomes" id="UP000051565"/>
    </source>
</evidence>
<gene>
    <name evidence="10" type="primary">grpE</name>
    <name evidence="14" type="ORF">IV52_GL000334</name>
</gene>
<dbReference type="FunFam" id="2.30.22.10:FF:000001">
    <property type="entry name" value="Protein GrpE"/>
    <property type="match status" value="1"/>
</dbReference>
<dbReference type="STRING" id="53444.AYR59_05115"/>